<comment type="caution">
    <text evidence="1">The sequence shown here is derived from an EMBL/GenBank/DDBJ whole genome shotgun (WGS) entry which is preliminary data.</text>
</comment>
<dbReference type="Proteomes" id="UP001164539">
    <property type="component" value="Chromosome 7"/>
</dbReference>
<reference evidence="1 2" key="1">
    <citation type="journal article" date="2023" name="Science">
        <title>Complex scaffold remodeling in plant triterpene biosynthesis.</title>
        <authorList>
            <person name="De La Pena R."/>
            <person name="Hodgson H."/>
            <person name="Liu J.C."/>
            <person name="Stephenson M.J."/>
            <person name="Martin A.C."/>
            <person name="Owen C."/>
            <person name="Harkess A."/>
            <person name="Leebens-Mack J."/>
            <person name="Jimenez L.E."/>
            <person name="Osbourn A."/>
            <person name="Sattely E.S."/>
        </authorList>
    </citation>
    <scope>NUCLEOTIDE SEQUENCE [LARGE SCALE GENOMIC DNA]</scope>
    <source>
        <strain evidence="2">cv. JPN11</strain>
        <tissue evidence="1">Leaf</tissue>
    </source>
</reference>
<keyword evidence="2" id="KW-1185">Reference proteome</keyword>
<proteinExistence type="predicted"/>
<accession>A0ACC1XTB9</accession>
<gene>
    <name evidence="1" type="ORF">OWV82_013160</name>
</gene>
<protein>
    <submittedName>
        <fullName evidence="1">Telomere repeat-binding factor 1-like</fullName>
    </submittedName>
</protein>
<dbReference type="EMBL" id="CM051400">
    <property type="protein sequence ID" value="KAJ4714714.1"/>
    <property type="molecule type" value="Genomic_DNA"/>
</dbReference>
<organism evidence="1 2">
    <name type="scientific">Melia azedarach</name>
    <name type="common">Chinaberry tree</name>
    <dbReference type="NCBI Taxonomy" id="155640"/>
    <lineage>
        <taxon>Eukaryota</taxon>
        <taxon>Viridiplantae</taxon>
        <taxon>Streptophyta</taxon>
        <taxon>Embryophyta</taxon>
        <taxon>Tracheophyta</taxon>
        <taxon>Spermatophyta</taxon>
        <taxon>Magnoliopsida</taxon>
        <taxon>eudicotyledons</taxon>
        <taxon>Gunneridae</taxon>
        <taxon>Pentapetalae</taxon>
        <taxon>rosids</taxon>
        <taxon>malvids</taxon>
        <taxon>Sapindales</taxon>
        <taxon>Meliaceae</taxon>
        <taxon>Melia</taxon>
    </lineage>
</organism>
<name>A0ACC1XTB9_MELAZ</name>
<sequence length="312" mass="34082">MGAPKQKWTAEEEAALKAGVVKHGTGKWRTILSDPEFSAILQSRSNVDLKDKWRNINVTAIWGSRQKAKLALKRTSLTPKHDGRTPVTSKRDARIQLTPKHDENPLALSTIPQNDGVVDAKPLAISSGTLRASGSKEPVARLDKLIMEAIANLKEPSGSDRASITNYIEEQYWAPANLRKLLATKLKFLTANGTLIKIKHKYRIAPTMPDSVSTRSPKLLLEGRQNDSPRAQKRDINILTKSQVDADLSRMKSMTAQEAAAAAAKAVAEAEVAIAEAEEAEREAERAEAEAEAAQVFAKAAINALKCRTLHT</sequence>
<evidence type="ECO:0000313" key="2">
    <source>
        <dbReference type="Proteomes" id="UP001164539"/>
    </source>
</evidence>
<evidence type="ECO:0000313" key="1">
    <source>
        <dbReference type="EMBL" id="KAJ4714714.1"/>
    </source>
</evidence>